<comment type="caution">
    <text evidence="10">The sequence shown here is derived from an EMBL/GenBank/DDBJ whole genome shotgun (WGS) entry which is preliminary data.</text>
</comment>
<dbReference type="GO" id="GO:0046514">
    <property type="term" value="P:ceramide catabolic process"/>
    <property type="evidence" value="ECO:0007669"/>
    <property type="project" value="TreeGrafter"/>
</dbReference>
<dbReference type="GO" id="GO:0005789">
    <property type="term" value="C:endoplasmic reticulum membrane"/>
    <property type="evidence" value="ECO:0007669"/>
    <property type="project" value="TreeGrafter"/>
</dbReference>
<dbReference type="GO" id="GO:0046513">
    <property type="term" value="P:ceramide biosynthetic process"/>
    <property type="evidence" value="ECO:0007669"/>
    <property type="project" value="TreeGrafter"/>
</dbReference>
<feature type="binding site" evidence="8">
    <location>
        <position position="232"/>
    </location>
    <ligand>
        <name>Zn(2+)</name>
        <dbReference type="ChEBI" id="CHEBI:29105"/>
        <note>catalytic</note>
    </ligand>
</feature>
<dbReference type="GO" id="GO:0016811">
    <property type="term" value="F:hydrolase activity, acting on carbon-nitrogen (but not peptide) bonds, in linear amides"/>
    <property type="evidence" value="ECO:0007669"/>
    <property type="project" value="InterPro"/>
</dbReference>
<dbReference type="Pfam" id="PF05875">
    <property type="entry name" value="Ceramidase"/>
    <property type="match status" value="1"/>
</dbReference>
<evidence type="ECO:0000256" key="5">
    <source>
        <dbReference type="ARBA" id="ARBA00022989"/>
    </source>
</evidence>
<dbReference type="Proteomes" id="UP000245699">
    <property type="component" value="Unassembled WGS sequence"/>
</dbReference>
<keyword evidence="11" id="KW-1185">Reference proteome</keyword>
<gene>
    <name evidence="10" type="ORF">BB559_004575</name>
</gene>
<keyword evidence="3 9" id="KW-0812">Transmembrane</keyword>
<proteinExistence type="inferred from homology"/>
<feature type="transmembrane region" description="Helical" evidence="9">
    <location>
        <begin position="40"/>
        <end position="58"/>
    </location>
</feature>
<accession>A0A2T9YDV6</accession>
<evidence type="ECO:0000256" key="1">
    <source>
        <dbReference type="ARBA" id="ARBA00004141"/>
    </source>
</evidence>
<evidence type="ECO:0000256" key="6">
    <source>
        <dbReference type="ARBA" id="ARBA00023136"/>
    </source>
</evidence>
<feature type="binding site" evidence="7">
    <location>
        <position position="25"/>
    </location>
    <ligand>
        <name>Ca(2+)</name>
        <dbReference type="ChEBI" id="CHEBI:29108"/>
    </ligand>
</feature>
<protein>
    <recommendedName>
        <fullName evidence="12">Alkaline ceramidase</fullName>
    </recommendedName>
</protein>
<keyword evidence="4" id="KW-0378">Hydrolase</keyword>
<sequence length="279" mass="32225">MGVLLLDNVANNTSYFWGERTATLDWCEENYATSMYIAEFWNTITSLSYVLLSTFTIYQCLKNRLQTRIIVLFSGVTVVGVGSMAFHTTLKYSTQLLDELPMIYTTSIFAYLLIENGKELKYGIKLPIVMILLNVMLTISYIVIVNPAFHQLTFGFTMLFNFYYSAKLMNKLPNSNTRKRDMYQLLIKAFVAALIGFLAWNLDNMCCQSLRSARKTYGAPLDVFLQMHGWWHVFTAYGSHSLAMFLTVLRMELLGTHEYKLEYMPFGLILLKFKKSKNM</sequence>
<dbReference type="OrthoDB" id="187171at2759"/>
<dbReference type="PANTHER" id="PTHR46187">
    <property type="entry name" value="ALKALINE CERAMIDASE 3"/>
    <property type="match status" value="1"/>
</dbReference>
<evidence type="ECO:0000256" key="4">
    <source>
        <dbReference type="ARBA" id="ARBA00022801"/>
    </source>
</evidence>
<comment type="similarity">
    <text evidence="2">Belongs to the alkaline ceramidase family.</text>
</comment>
<feature type="transmembrane region" description="Helical" evidence="9">
    <location>
        <begin position="148"/>
        <end position="164"/>
    </location>
</feature>
<feature type="binding site" evidence="7">
    <location>
        <position position="26"/>
    </location>
    <ligand>
        <name>Ca(2+)</name>
        <dbReference type="ChEBI" id="CHEBI:29108"/>
    </ligand>
</feature>
<name>A0A2T9YDV6_9FUNG</name>
<reference evidence="10 11" key="1">
    <citation type="journal article" date="2018" name="MBio">
        <title>Comparative Genomics Reveals the Core Gene Toolbox for the Fungus-Insect Symbiosis.</title>
        <authorList>
            <person name="Wang Y."/>
            <person name="Stata M."/>
            <person name="Wang W."/>
            <person name="Stajich J.E."/>
            <person name="White M.M."/>
            <person name="Moncalvo J.M."/>
        </authorList>
    </citation>
    <scope>NUCLEOTIDE SEQUENCE [LARGE SCALE GENOMIC DNA]</scope>
    <source>
        <strain evidence="10 11">AUS-77-4</strain>
    </source>
</reference>
<evidence type="ECO:0000313" key="10">
    <source>
        <dbReference type="EMBL" id="PVU90520.1"/>
    </source>
</evidence>
<keyword evidence="6 9" id="KW-0472">Membrane</keyword>
<comment type="cofactor">
    <cofactor evidence="8">
        <name>Zn(2+)</name>
        <dbReference type="ChEBI" id="CHEBI:29105"/>
    </cofactor>
</comment>
<dbReference type="PANTHER" id="PTHR46187:SF3">
    <property type="entry name" value="ALKALINE CERAMIDASE 3"/>
    <property type="match status" value="1"/>
</dbReference>
<feature type="transmembrane region" description="Helical" evidence="9">
    <location>
        <begin position="126"/>
        <end position="142"/>
    </location>
</feature>
<evidence type="ECO:0008006" key="12">
    <source>
        <dbReference type="Google" id="ProtNLM"/>
    </source>
</evidence>
<keyword evidence="5 9" id="KW-1133">Transmembrane helix</keyword>
<evidence type="ECO:0000256" key="9">
    <source>
        <dbReference type="SAM" id="Phobius"/>
    </source>
</evidence>
<dbReference type="InterPro" id="IPR008901">
    <property type="entry name" value="ACER"/>
</dbReference>
<evidence type="ECO:0000256" key="3">
    <source>
        <dbReference type="ARBA" id="ARBA00022692"/>
    </source>
</evidence>
<organism evidence="10 11">
    <name type="scientific">Furculomyces boomerangus</name>
    <dbReference type="NCBI Taxonomy" id="61424"/>
    <lineage>
        <taxon>Eukaryota</taxon>
        <taxon>Fungi</taxon>
        <taxon>Fungi incertae sedis</taxon>
        <taxon>Zoopagomycota</taxon>
        <taxon>Kickxellomycotina</taxon>
        <taxon>Harpellomycetes</taxon>
        <taxon>Harpellales</taxon>
        <taxon>Harpellaceae</taxon>
        <taxon>Furculomyces</taxon>
    </lineage>
</organism>
<evidence type="ECO:0000256" key="8">
    <source>
        <dbReference type="PIRSR" id="PIRSR608901-2"/>
    </source>
</evidence>
<dbReference type="GO" id="GO:0046872">
    <property type="term" value="F:metal ion binding"/>
    <property type="evidence" value="ECO:0007669"/>
    <property type="project" value="UniProtKB-KW"/>
</dbReference>
<feature type="binding site" evidence="7">
    <location>
        <position position="39"/>
    </location>
    <ligand>
        <name>Ca(2+)</name>
        <dbReference type="ChEBI" id="CHEBI:29108"/>
    </ligand>
</feature>
<feature type="binding site" evidence="7">
    <location>
        <position position="28"/>
    </location>
    <ligand>
        <name>Ca(2+)</name>
        <dbReference type="ChEBI" id="CHEBI:29108"/>
    </ligand>
</feature>
<evidence type="ECO:0000313" key="11">
    <source>
        <dbReference type="Proteomes" id="UP000245699"/>
    </source>
</evidence>
<dbReference type="STRING" id="61424.A0A2T9YDV6"/>
<dbReference type="AlphaFoldDB" id="A0A2T9YDV6"/>
<feature type="transmembrane region" description="Helical" evidence="9">
    <location>
        <begin position="185"/>
        <end position="202"/>
    </location>
</feature>
<feature type="transmembrane region" description="Helical" evidence="9">
    <location>
        <begin position="230"/>
        <end position="249"/>
    </location>
</feature>
<keyword evidence="8" id="KW-0862">Zinc</keyword>
<dbReference type="EMBL" id="MBFT01000475">
    <property type="protein sequence ID" value="PVU90520.1"/>
    <property type="molecule type" value="Genomic_DNA"/>
</dbReference>
<feature type="transmembrane region" description="Helical" evidence="9">
    <location>
        <begin position="70"/>
        <end position="90"/>
    </location>
</feature>
<evidence type="ECO:0000256" key="2">
    <source>
        <dbReference type="ARBA" id="ARBA00009780"/>
    </source>
</evidence>
<comment type="subcellular location">
    <subcellularLocation>
        <location evidence="1">Membrane</location>
        <topology evidence="1">Multi-pass membrane protein</topology>
    </subcellularLocation>
</comment>
<keyword evidence="7" id="KW-0106">Calcium</keyword>
<keyword evidence="7" id="KW-0479">Metal-binding</keyword>
<feature type="binding site" evidence="8">
    <location>
        <position position="228"/>
    </location>
    <ligand>
        <name>Zn(2+)</name>
        <dbReference type="ChEBI" id="CHEBI:29105"/>
        <note>catalytic</note>
    </ligand>
</feature>
<feature type="binding site" evidence="7">
    <location>
        <position position="30"/>
    </location>
    <ligand>
        <name>Ca(2+)</name>
        <dbReference type="ChEBI" id="CHEBI:29108"/>
    </ligand>
</feature>
<feature type="binding site" evidence="8">
    <location>
        <position position="87"/>
    </location>
    <ligand>
        <name>Zn(2+)</name>
        <dbReference type="ChEBI" id="CHEBI:29105"/>
        <note>catalytic</note>
    </ligand>
</feature>
<evidence type="ECO:0000256" key="7">
    <source>
        <dbReference type="PIRSR" id="PIRSR608901-1"/>
    </source>
</evidence>
<feature type="transmembrane region" description="Helical" evidence="9">
    <location>
        <begin position="96"/>
        <end position="114"/>
    </location>
</feature>